<dbReference type="Proteomes" id="UP000320235">
    <property type="component" value="Unassembled WGS sequence"/>
</dbReference>
<comment type="caution">
    <text evidence="1">The sequence shown here is derived from an EMBL/GenBank/DDBJ whole genome shotgun (WGS) entry which is preliminary data.</text>
</comment>
<dbReference type="EMBL" id="VFPE01000003">
    <property type="protein sequence ID" value="TQM25125.1"/>
    <property type="molecule type" value="Genomic_DNA"/>
</dbReference>
<gene>
    <name evidence="1" type="ORF">FB391_2584</name>
</gene>
<sequence length="67" mass="7476">MNISRPLVIDGNFITVPLDDAVQDALTAWVASHLPSLEEALAPFELVPADITMPRFERLVYDHEARS</sequence>
<evidence type="ECO:0000313" key="1">
    <source>
        <dbReference type="EMBL" id="TQM25125.1"/>
    </source>
</evidence>
<evidence type="ECO:0000313" key="2">
    <source>
        <dbReference type="Proteomes" id="UP000320235"/>
    </source>
</evidence>
<reference evidence="1 2" key="1">
    <citation type="submission" date="2019-06" db="EMBL/GenBank/DDBJ databases">
        <title>Sequencing the genomes of 1000 actinobacteria strains.</title>
        <authorList>
            <person name="Klenk H.-P."/>
        </authorList>
    </citation>
    <scope>NUCLEOTIDE SEQUENCE [LARGE SCALE GENOMIC DNA]</scope>
    <source>
        <strain evidence="1 2">DSM 105492</strain>
    </source>
</reference>
<name>A0A543EU64_9MICO</name>
<protein>
    <submittedName>
        <fullName evidence="1">Uncharacterized protein</fullName>
    </submittedName>
</protein>
<proteinExistence type="predicted"/>
<keyword evidence="2" id="KW-1185">Reference proteome</keyword>
<accession>A0A543EU64</accession>
<dbReference type="AlphaFoldDB" id="A0A543EU64"/>
<organism evidence="1 2">
    <name type="scientific">Microbacterium kyungheense</name>
    <dbReference type="NCBI Taxonomy" id="1263636"/>
    <lineage>
        <taxon>Bacteria</taxon>
        <taxon>Bacillati</taxon>
        <taxon>Actinomycetota</taxon>
        <taxon>Actinomycetes</taxon>
        <taxon>Micrococcales</taxon>
        <taxon>Microbacteriaceae</taxon>
        <taxon>Microbacterium</taxon>
    </lineage>
</organism>